<dbReference type="InterPro" id="IPR013087">
    <property type="entry name" value="Znf_C2H2_type"/>
</dbReference>
<dbReference type="AlphaFoldDB" id="A0A4S4LLQ1"/>
<evidence type="ECO:0000256" key="4">
    <source>
        <dbReference type="PROSITE-ProRule" id="PRU00042"/>
    </source>
</evidence>
<dbReference type="Gene3D" id="3.30.160.60">
    <property type="entry name" value="Classic Zinc Finger"/>
    <property type="match status" value="1"/>
</dbReference>
<accession>A0A4S4LLQ1</accession>
<organism evidence="7 8">
    <name type="scientific">Bondarzewia mesenterica</name>
    <dbReference type="NCBI Taxonomy" id="1095465"/>
    <lineage>
        <taxon>Eukaryota</taxon>
        <taxon>Fungi</taxon>
        <taxon>Dikarya</taxon>
        <taxon>Basidiomycota</taxon>
        <taxon>Agaricomycotina</taxon>
        <taxon>Agaricomycetes</taxon>
        <taxon>Russulales</taxon>
        <taxon>Bondarzewiaceae</taxon>
        <taxon>Bondarzewia</taxon>
    </lineage>
</organism>
<gene>
    <name evidence="7" type="ORF">EW146_g7103</name>
</gene>
<dbReference type="GO" id="GO:0000981">
    <property type="term" value="F:DNA-binding transcription factor activity, RNA polymerase II-specific"/>
    <property type="evidence" value="ECO:0007669"/>
    <property type="project" value="TreeGrafter"/>
</dbReference>
<dbReference type="GO" id="GO:0000978">
    <property type="term" value="F:RNA polymerase II cis-regulatory region sequence-specific DNA binding"/>
    <property type="evidence" value="ECO:0007669"/>
    <property type="project" value="TreeGrafter"/>
</dbReference>
<dbReference type="PANTHER" id="PTHR23235:SF120">
    <property type="entry name" value="KRUPPEL-LIKE FACTOR 15"/>
    <property type="match status" value="1"/>
</dbReference>
<reference evidence="7 8" key="1">
    <citation type="submission" date="2019-02" db="EMBL/GenBank/DDBJ databases">
        <title>Genome sequencing of the rare red list fungi Bondarzewia mesenterica.</title>
        <authorList>
            <person name="Buettner E."/>
            <person name="Kellner H."/>
        </authorList>
    </citation>
    <scope>NUCLEOTIDE SEQUENCE [LARGE SCALE GENOMIC DNA]</scope>
    <source>
        <strain evidence="7 8">DSM 108281</strain>
    </source>
</reference>
<keyword evidence="8" id="KW-1185">Reference proteome</keyword>
<feature type="compositionally biased region" description="Polar residues" evidence="5">
    <location>
        <begin position="312"/>
        <end position="336"/>
    </location>
</feature>
<feature type="region of interest" description="Disordered" evidence="5">
    <location>
        <begin position="263"/>
        <end position="375"/>
    </location>
</feature>
<evidence type="ECO:0000256" key="2">
    <source>
        <dbReference type="ARBA" id="ARBA00022771"/>
    </source>
</evidence>
<dbReference type="GO" id="GO:0008270">
    <property type="term" value="F:zinc ion binding"/>
    <property type="evidence" value="ECO:0007669"/>
    <property type="project" value="UniProtKB-KW"/>
</dbReference>
<evidence type="ECO:0000256" key="1">
    <source>
        <dbReference type="ARBA" id="ARBA00022723"/>
    </source>
</evidence>
<dbReference type="PANTHER" id="PTHR23235">
    <property type="entry name" value="KRUEPPEL-LIKE TRANSCRIPTION FACTOR"/>
    <property type="match status" value="1"/>
</dbReference>
<evidence type="ECO:0000256" key="5">
    <source>
        <dbReference type="SAM" id="MobiDB-lite"/>
    </source>
</evidence>
<evidence type="ECO:0000313" key="8">
    <source>
        <dbReference type="Proteomes" id="UP000310158"/>
    </source>
</evidence>
<dbReference type="Proteomes" id="UP000310158">
    <property type="component" value="Unassembled WGS sequence"/>
</dbReference>
<evidence type="ECO:0000313" key="7">
    <source>
        <dbReference type="EMBL" id="THH13074.1"/>
    </source>
</evidence>
<evidence type="ECO:0000256" key="3">
    <source>
        <dbReference type="ARBA" id="ARBA00022833"/>
    </source>
</evidence>
<proteinExistence type="predicted"/>
<dbReference type="EMBL" id="SGPL01000389">
    <property type="protein sequence ID" value="THH13074.1"/>
    <property type="molecule type" value="Genomic_DNA"/>
</dbReference>
<evidence type="ECO:0000259" key="6">
    <source>
        <dbReference type="PROSITE" id="PS50157"/>
    </source>
</evidence>
<keyword evidence="1" id="KW-0479">Metal-binding</keyword>
<keyword evidence="2 4" id="KW-0863">Zinc-finger</keyword>
<dbReference type="OrthoDB" id="1405595at2759"/>
<protein>
    <recommendedName>
        <fullName evidence="6">C2H2-type domain-containing protein</fullName>
    </recommendedName>
</protein>
<feature type="compositionally biased region" description="Polar residues" evidence="5">
    <location>
        <begin position="347"/>
        <end position="358"/>
    </location>
</feature>
<comment type="caution">
    <text evidence="7">The sequence shown here is derived from an EMBL/GenBank/DDBJ whole genome shotgun (WGS) entry which is preliminary data.</text>
</comment>
<dbReference type="InterPro" id="IPR036236">
    <property type="entry name" value="Znf_C2H2_sf"/>
</dbReference>
<sequence length="476" mass="51574">MSTYTSDFTFPSHPASIASNADWHFGGEMYSTAAWNEQDWLVGINASDIQDALRCLVQWQQSNTIDPTTPCLAPDFNTASELNQGWEQTQPFPQAGTSFDNDLGIGQTDTWSNVNGSFAAPTESPPTIPEVPSNDLCGIAPSFHDALGRTNHWSNVDGFFVAPTEFPPAILEADSNFVYGIPPSANDALEQTGLWFNINGTIPVPAESPPIIIEGPSNVTYDVHAPIYDVLDIHAGNAYQQAAPPSSFSFPLDACPMVPMPAATNASDPTESLAPVDVSPPQASRAKGKRKRADNEDMPQTSQRTTKRRATVRQSRVNKTLPINNSTTRNRASENSVLVRDEVPDAVSSQTAGSSGSPTKGVAQPGDGSEGNNEVGEISVSAHKGIQSRATAALKEDEGDKRWHCTMESCNKSFGREKDAKRHILGTKGHRHPKDEAEYVCEHCGRKFGRSDARRRHQTTKTCEVLRKMEEAAPGV</sequence>
<dbReference type="SUPFAM" id="SSF57667">
    <property type="entry name" value="beta-beta-alpha zinc fingers"/>
    <property type="match status" value="1"/>
</dbReference>
<name>A0A4S4LLQ1_9AGAM</name>
<keyword evidence="3" id="KW-0862">Zinc</keyword>
<dbReference type="PROSITE" id="PS50157">
    <property type="entry name" value="ZINC_FINGER_C2H2_2"/>
    <property type="match status" value="1"/>
</dbReference>
<feature type="domain" description="C2H2-type" evidence="6">
    <location>
        <begin position="439"/>
        <end position="466"/>
    </location>
</feature>